<evidence type="ECO:0000313" key="1">
    <source>
        <dbReference type="EMBL" id="KAL0630862.1"/>
    </source>
</evidence>
<keyword evidence="2" id="KW-1185">Reference proteome</keyword>
<protein>
    <recommendedName>
        <fullName evidence="3">Transposase</fullName>
    </recommendedName>
</protein>
<evidence type="ECO:0008006" key="3">
    <source>
        <dbReference type="Google" id="ProtNLM"/>
    </source>
</evidence>
<dbReference type="Proteomes" id="UP001447188">
    <property type="component" value="Unassembled WGS sequence"/>
</dbReference>
<name>A0ABR3G4I8_9PEZI</name>
<gene>
    <name evidence="1" type="ORF">Q9L58_010285</name>
</gene>
<reference evidence="1 2" key="1">
    <citation type="submission" date="2024-02" db="EMBL/GenBank/DDBJ databases">
        <title>Discinaceae phylogenomics.</title>
        <authorList>
            <person name="Dirks A.C."/>
            <person name="James T.Y."/>
        </authorList>
    </citation>
    <scope>NUCLEOTIDE SEQUENCE [LARGE SCALE GENOMIC DNA]</scope>
    <source>
        <strain evidence="1 2">ACD0624</strain>
    </source>
</reference>
<organism evidence="1 2">
    <name type="scientific">Discina gigas</name>
    <dbReference type="NCBI Taxonomy" id="1032678"/>
    <lineage>
        <taxon>Eukaryota</taxon>
        <taxon>Fungi</taxon>
        <taxon>Dikarya</taxon>
        <taxon>Ascomycota</taxon>
        <taxon>Pezizomycotina</taxon>
        <taxon>Pezizomycetes</taxon>
        <taxon>Pezizales</taxon>
        <taxon>Discinaceae</taxon>
        <taxon>Discina</taxon>
    </lineage>
</organism>
<sequence length="217" mass="24342">MASPFHDISVKIITQQIFNNRCDLHFTKRATDGPSASMTAPSGSNPATAASSPVIWEVGVSQKRTSLLRRAKTWCRRYDSQVRVVILVKYLRRDPRTDNASILEVYRPLIRQCNGCWTAVREDPMYQLFPRPDTVFDLPLELVREVIETLVPMTIRREQSGGLSVLGDVVRDGEEEVLEVEIEGRESPVEDEVIAYGWDAAMSDVSDDFGGVRKVGG</sequence>
<proteinExistence type="predicted"/>
<accession>A0ABR3G4I8</accession>
<evidence type="ECO:0000313" key="2">
    <source>
        <dbReference type="Proteomes" id="UP001447188"/>
    </source>
</evidence>
<dbReference type="EMBL" id="JBBBZM010000357">
    <property type="protein sequence ID" value="KAL0630862.1"/>
    <property type="molecule type" value="Genomic_DNA"/>
</dbReference>
<comment type="caution">
    <text evidence="1">The sequence shown here is derived from an EMBL/GenBank/DDBJ whole genome shotgun (WGS) entry which is preliminary data.</text>
</comment>